<dbReference type="InterPro" id="IPR008386">
    <property type="entry name" value="ATP_synth_F0_esu_mt"/>
</dbReference>
<dbReference type="GO" id="GO:0015986">
    <property type="term" value="P:proton motive force-driven ATP synthesis"/>
    <property type="evidence" value="ECO:0007669"/>
    <property type="project" value="InterPro"/>
</dbReference>
<feature type="non-terminal residue" evidence="16">
    <location>
        <position position="1"/>
    </location>
</feature>
<evidence type="ECO:0000256" key="6">
    <source>
        <dbReference type="ARBA" id="ARBA00022792"/>
    </source>
</evidence>
<accession>A0A1D1Y2S2</accession>
<dbReference type="Pfam" id="PF05680">
    <property type="entry name" value="ATP-synt_E"/>
    <property type="match status" value="1"/>
</dbReference>
<reference evidence="16" key="1">
    <citation type="submission" date="2015-07" db="EMBL/GenBank/DDBJ databases">
        <title>Transcriptome Assembly of Anthurium amnicola.</title>
        <authorList>
            <person name="Suzuki J."/>
        </authorList>
    </citation>
    <scope>NUCLEOTIDE SEQUENCE</scope>
</reference>
<evidence type="ECO:0000256" key="5">
    <source>
        <dbReference type="ARBA" id="ARBA00022781"/>
    </source>
</evidence>
<evidence type="ECO:0000256" key="2">
    <source>
        <dbReference type="ARBA" id="ARBA00007333"/>
    </source>
</evidence>
<comment type="subcellular location">
    <subcellularLocation>
        <location evidence="1">Mitochondrion inner membrane</location>
    </subcellularLocation>
</comment>
<organism evidence="16">
    <name type="scientific">Anthurium amnicola</name>
    <dbReference type="NCBI Taxonomy" id="1678845"/>
    <lineage>
        <taxon>Eukaryota</taxon>
        <taxon>Viridiplantae</taxon>
        <taxon>Streptophyta</taxon>
        <taxon>Embryophyta</taxon>
        <taxon>Tracheophyta</taxon>
        <taxon>Spermatophyta</taxon>
        <taxon>Magnoliopsida</taxon>
        <taxon>Liliopsida</taxon>
        <taxon>Araceae</taxon>
        <taxon>Pothoideae</taxon>
        <taxon>Potheae</taxon>
        <taxon>Anthurium</taxon>
    </lineage>
</organism>
<evidence type="ECO:0000256" key="4">
    <source>
        <dbReference type="ARBA" id="ARBA00022547"/>
    </source>
</evidence>
<gene>
    <name evidence="16" type="primary">Atp5i</name>
    <name evidence="16" type="ORF">g.5820</name>
</gene>
<dbReference type="GO" id="GO:0045259">
    <property type="term" value="C:proton-transporting ATP synthase complex"/>
    <property type="evidence" value="ECO:0007669"/>
    <property type="project" value="UniProtKB-KW"/>
</dbReference>
<dbReference type="PANTHER" id="PTHR12427">
    <property type="entry name" value="ATP SYNTHASE E CHAIN, MITOCHONDRIAL"/>
    <property type="match status" value="1"/>
</dbReference>
<evidence type="ECO:0000256" key="13">
    <source>
        <dbReference type="ARBA" id="ARBA00057306"/>
    </source>
</evidence>
<keyword evidence="3" id="KW-0813">Transport</keyword>
<evidence type="ECO:0000256" key="10">
    <source>
        <dbReference type="ARBA" id="ARBA00023136"/>
    </source>
</evidence>
<keyword evidence="10" id="KW-0472">Membrane</keyword>
<comment type="similarity">
    <text evidence="2">Belongs to the ATPase e subunit family.</text>
</comment>
<dbReference type="AlphaFoldDB" id="A0A1D1Y2S2"/>
<keyword evidence="4" id="KW-0138">CF(0)</keyword>
<evidence type="ECO:0000256" key="9">
    <source>
        <dbReference type="ARBA" id="ARBA00023128"/>
    </source>
</evidence>
<evidence type="ECO:0000256" key="12">
    <source>
        <dbReference type="ARBA" id="ARBA00032202"/>
    </source>
</evidence>
<keyword evidence="11" id="KW-0066">ATP synthesis</keyword>
<name>A0A1D1Y2S2_9ARAE</name>
<evidence type="ECO:0000256" key="15">
    <source>
        <dbReference type="ARBA" id="ARBA00074682"/>
    </source>
</evidence>
<evidence type="ECO:0000256" key="14">
    <source>
        <dbReference type="ARBA" id="ARBA00064647"/>
    </source>
</evidence>
<evidence type="ECO:0000256" key="3">
    <source>
        <dbReference type="ARBA" id="ARBA00022448"/>
    </source>
</evidence>
<dbReference type="PANTHER" id="PTHR12427:SF1">
    <property type="entry name" value="ATP SYNTHASE SUBUNIT E, MITOCHONDRIAL"/>
    <property type="match status" value="1"/>
</dbReference>
<comment type="function">
    <text evidence="13">Subunit e, of the mitochondrial membrane ATP synthase complex (F(1)F(0) ATP synthase or Complex V) that produces ATP from ADP in the presence of a proton gradient across the membrane which is generated by electron transport complexes of the respiratory chain. ATP synthase complex consist of a soluble F(1) head domain - the catalytic core - and a membrane F(1) domain - the membrane proton channel. These two domains are linked by a central stalk rotating inside the F(1) region and a stationary peripheral stalk. During catalysis, ATP synthesis in the catalytic domain of F(1) is coupled via a rotary mechanism of the central stalk subunits to proton translocation. In vivo, can only synthesize ATP although its ATP hydrolase activity can be activated artificially in vitro. Part of the complex F(0) domain.</text>
</comment>
<evidence type="ECO:0000256" key="11">
    <source>
        <dbReference type="ARBA" id="ARBA00023310"/>
    </source>
</evidence>
<protein>
    <recommendedName>
        <fullName evidence="15">ATP synthase F(0) complex subunit e, mitochondrial</fullName>
    </recommendedName>
    <alternativeName>
        <fullName evidence="12">ATP synthase membrane subunit e</fullName>
    </alternativeName>
</protein>
<comment type="subunit">
    <text evidence="14">Component of the ATP synthase complex composed at least of ATP5F1A/subunit alpha, ATP5F1B/subunit beta, ATP5MC1/subunit c (homooctomer), MT-ATP6/subunit a, MT-ATP8/subunit 8, ATP5ME/subunit e, ATP5MF/subunit f, ATP5MG/subunit g, ATP5MK/subunit k, ATP5MJ/subunit j, ATP5F1C/subunit gamma, ATP5F1D/subunit delta, ATP5F1E/subunit epsilon, ATP5PF/subunit F6, ATP5PB/subunit b, ATP5PD/subunit d, ATP5PO/subunit OSCP. ATP synthase complex consists of a soluble F(1) head domain (subunits alpha(3) and beta(3)) - the catalytic core - and a membrane F(0) domain - the membrane proton channel (subunits c, a, 8, e, f, g, k and j). These two domains are linked by a central stalk (subunits gamma, delta, and epsilon) rotating inside the F1 region and a stationary peripheral stalk (subunits F6, b, d, and OSCP).</text>
</comment>
<proteinExistence type="inferred from homology"/>
<evidence type="ECO:0000313" key="16">
    <source>
        <dbReference type="EMBL" id="JAT48935.1"/>
    </source>
</evidence>
<keyword evidence="6" id="KW-0999">Mitochondrion inner membrane</keyword>
<dbReference type="EMBL" id="GDJX01019001">
    <property type="protein sequence ID" value="JAT48935.1"/>
    <property type="molecule type" value="Transcribed_RNA"/>
</dbReference>
<keyword evidence="8" id="KW-0406">Ion transport</keyword>
<keyword evidence="5" id="KW-0375">Hydrogen ion transport</keyword>
<sequence length="99" mass="11134">RGSFLARHNHTQLEKMAAVGGFKAPVNVSPLIRFSRWTLLIAGISYGAIRHSRLTVKETKLREEARIEAIRMAPILKAEKERLQKAELADLEKTIGSKL</sequence>
<evidence type="ECO:0000256" key="1">
    <source>
        <dbReference type="ARBA" id="ARBA00004273"/>
    </source>
</evidence>
<evidence type="ECO:0000256" key="7">
    <source>
        <dbReference type="ARBA" id="ARBA00022990"/>
    </source>
</evidence>
<dbReference type="GO" id="GO:0005743">
    <property type="term" value="C:mitochondrial inner membrane"/>
    <property type="evidence" value="ECO:0007669"/>
    <property type="project" value="UniProtKB-SubCell"/>
</dbReference>
<keyword evidence="9" id="KW-0496">Mitochondrion</keyword>
<evidence type="ECO:0000256" key="8">
    <source>
        <dbReference type="ARBA" id="ARBA00023065"/>
    </source>
</evidence>
<dbReference type="GO" id="GO:0015078">
    <property type="term" value="F:proton transmembrane transporter activity"/>
    <property type="evidence" value="ECO:0007669"/>
    <property type="project" value="InterPro"/>
</dbReference>
<keyword evidence="7" id="KW-0007">Acetylation</keyword>